<dbReference type="EMBL" id="BGPR01000129">
    <property type="protein sequence ID" value="GBL97426.1"/>
    <property type="molecule type" value="Genomic_DNA"/>
</dbReference>
<comment type="caution">
    <text evidence="1">The sequence shown here is derived from an EMBL/GenBank/DDBJ whole genome shotgun (WGS) entry which is preliminary data.</text>
</comment>
<gene>
    <name evidence="1" type="ORF">AVEN_170529_1</name>
</gene>
<sequence>MVLSVSQSLFPFHSLSILAKSLRHSNHWLTLHFLPVSADIWDNDEQSSPRINDIANVSGLGKGRNSSLPEEIVTSGGKSRSYPCLFWQGSSLLGIGFQQNQPVARRKTTGCNCLNATSGAPQLLRFIKAERTSVIIKTNVRGFVVDCRSGRKISTQFSFRLSAFNRR</sequence>
<organism evidence="1 2">
    <name type="scientific">Araneus ventricosus</name>
    <name type="common">Orbweaver spider</name>
    <name type="synonym">Epeira ventricosa</name>
    <dbReference type="NCBI Taxonomy" id="182803"/>
    <lineage>
        <taxon>Eukaryota</taxon>
        <taxon>Metazoa</taxon>
        <taxon>Ecdysozoa</taxon>
        <taxon>Arthropoda</taxon>
        <taxon>Chelicerata</taxon>
        <taxon>Arachnida</taxon>
        <taxon>Araneae</taxon>
        <taxon>Araneomorphae</taxon>
        <taxon>Entelegynae</taxon>
        <taxon>Araneoidea</taxon>
        <taxon>Araneidae</taxon>
        <taxon>Araneus</taxon>
    </lineage>
</organism>
<accession>A0A4Y2C1E5</accession>
<evidence type="ECO:0000313" key="1">
    <source>
        <dbReference type="EMBL" id="GBL97426.1"/>
    </source>
</evidence>
<protein>
    <submittedName>
        <fullName evidence="1">Uncharacterized protein</fullName>
    </submittedName>
</protein>
<reference evidence="1 2" key="1">
    <citation type="journal article" date="2019" name="Sci. Rep.">
        <title>Orb-weaving spider Araneus ventricosus genome elucidates the spidroin gene catalogue.</title>
        <authorList>
            <person name="Kono N."/>
            <person name="Nakamura H."/>
            <person name="Ohtoshi R."/>
            <person name="Moran D.A.P."/>
            <person name="Shinohara A."/>
            <person name="Yoshida Y."/>
            <person name="Fujiwara M."/>
            <person name="Mori M."/>
            <person name="Tomita M."/>
            <person name="Arakawa K."/>
        </authorList>
    </citation>
    <scope>NUCLEOTIDE SEQUENCE [LARGE SCALE GENOMIC DNA]</scope>
</reference>
<dbReference type="Proteomes" id="UP000499080">
    <property type="component" value="Unassembled WGS sequence"/>
</dbReference>
<evidence type="ECO:0000313" key="2">
    <source>
        <dbReference type="Proteomes" id="UP000499080"/>
    </source>
</evidence>
<name>A0A4Y2C1E5_ARAVE</name>
<keyword evidence="2" id="KW-1185">Reference proteome</keyword>
<proteinExistence type="predicted"/>
<dbReference type="AlphaFoldDB" id="A0A4Y2C1E5"/>